<accession>A0AAW2WX43</accession>
<dbReference type="PANTHER" id="PTHR47205">
    <property type="entry name" value="OS07G0599000 PROTEIN"/>
    <property type="match status" value="1"/>
</dbReference>
<proteinExistence type="predicted"/>
<dbReference type="AlphaFoldDB" id="A0AAW2WX43"/>
<sequence>MHVFRKRIRKISLYPDWRICNYIADVAMQSDNSELTYYALEFITKWIARGEAAKPPVLLSEDEGLVISALRTAGRTYNSKLLDGSWAVLKRSLRQKKVPDPESYLDKISADANLGKLQ</sequence>
<reference evidence="1" key="1">
    <citation type="submission" date="2020-06" db="EMBL/GenBank/DDBJ databases">
        <authorList>
            <person name="Li T."/>
            <person name="Hu X."/>
            <person name="Zhang T."/>
            <person name="Song X."/>
            <person name="Zhang H."/>
            <person name="Dai N."/>
            <person name="Sheng W."/>
            <person name="Hou X."/>
            <person name="Wei L."/>
        </authorList>
    </citation>
    <scope>NUCLEOTIDE SEQUENCE</scope>
    <source>
        <strain evidence="1">KEN1</strain>
        <tissue evidence="1">Leaf</tissue>
    </source>
</reference>
<name>A0AAW2WX43_9LAMI</name>
<evidence type="ECO:0000313" key="1">
    <source>
        <dbReference type="EMBL" id="KAL0446479.1"/>
    </source>
</evidence>
<organism evidence="1">
    <name type="scientific">Sesamum latifolium</name>
    <dbReference type="NCBI Taxonomy" id="2727402"/>
    <lineage>
        <taxon>Eukaryota</taxon>
        <taxon>Viridiplantae</taxon>
        <taxon>Streptophyta</taxon>
        <taxon>Embryophyta</taxon>
        <taxon>Tracheophyta</taxon>
        <taxon>Spermatophyta</taxon>
        <taxon>Magnoliopsida</taxon>
        <taxon>eudicotyledons</taxon>
        <taxon>Gunneridae</taxon>
        <taxon>Pentapetalae</taxon>
        <taxon>asterids</taxon>
        <taxon>lamiids</taxon>
        <taxon>Lamiales</taxon>
        <taxon>Pedaliaceae</taxon>
        <taxon>Sesamum</taxon>
    </lineage>
</organism>
<reference evidence="1" key="2">
    <citation type="journal article" date="2024" name="Plant">
        <title>Genomic evolution and insights into agronomic trait innovations of Sesamum species.</title>
        <authorList>
            <person name="Miao H."/>
            <person name="Wang L."/>
            <person name="Qu L."/>
            <person name="Liu H."/>
            <person name="Sun Y."/>
            <person name="Le M."/>
            <person name="Wang Q."/>
            <person name="Wei S."/>
            <person name="Zheng Y."/>
            <person name="Lin W."/>
            <person name="Duan Y."/>
            <person name="Cao H."/>
            <person name="Xiong S."/>
            <person name="Wang X."/>
            <person name="Wei L."/>
            <person name="Li C."/>
            <person name="Ma Q."/>
            <person name="Ju M."/>
            <person name="Zhao R."/>
            <person name="Li G."/>
            <person name="Mu C."/>
            <person name="Tian Q."/>
            <person name="Mei H."/>
            <person name="Zhang T."/>
            <person name="Gao T."/>
            <person name="Zhang H."/>
        </authorList>
    </citation>
    <scope>NUCLEOTIDE SEQUENCE</scope>
    <source>
        <strain evidence="1">KEN1</strain>
    </source>
</reference>
<gene>
    <name evidence="1" type="ORF">Slati_1775800</name>
</gene>
<dbReference type="EMBL" id="JACGWN010000006">
    <property type="protein sequence ID" value="KAL0446479.1"/>
    <property type="molecule type" value="Genomic_DNA"/>
</dbReference>
<dbReference type="InterPro" id="IPR044605">
    <property type="entry name" value="At1g26460-like"/>
</dbReference>
<protein>
    <submittedName>
        <fullName evidence="1">Pentatricopeptide repeat-containing protein, mitochondrial</fullName>
    </submittedName>
</protein>
<dbReference type="PANTHER" id="PTHR47205:SF1">
    <property type="entry name" value="OS07G0599000 PROTEIN"/>
    <property type="match status" value="1"/>
</dbReference>
<comment type="caution">
    <text evidence="1">The sequence shown here is derived from an EMBL/GenBank/DDBJ whole genome shotgun (WGS) entry which is preliminary data.</text>
</comment>